<evidence type="ECO:0000313" key="6">
    <source>
        <dbReference type="EMBL" id="PMD58624.1"/>
    </source>
</evidence>
<dbReference type="Gene3D" id="6.10.140.2220">
    <property type="match status" value="1"/>
</dbReference>
<dbReference type="PROSITE" id="PS01360">
    <property type="entry name" value="ZF_MYND_1"/>
    <property type="match status" value="1"/>
</dbReference>
<dbReference type="InterPro" id="IPR002893">
    <property type="entry name" value="Znf_MYND"/>
</dbReference>
<gene>
    <name evidence="6" type="ORF">K444DRAFT_413861</name>
</gene>
<dbReference type="RefSeq" id="XP_024735528.1">
    <property type="nucleotide sequence ID" value="XM_024872638.1"/>
</dbReference>
<keyword evidence="7" id="KW-1185">Reference proteome</keyword>
<keyword evidence="2 4" id="KW-0863">Zinc-finger</keyword>
<keyword evidence="3" id="KW-0862">Zinc</keyword>
<keyword evidence="1" id="KW-0479">Metal-binding</keyword>
<evidence type="ECO:0000313" key="7">
    <source>
        <dbReference type="Proteomes" id="UP000235371"/>
    </source>
</evidence>
<evidence type="ECO:0000256" key="2">
    <source>
        <dbReference type="ARBA" id="ARBA00022771"/>
    </source>
</evidence>
<proteinExistence type="predicted"/>
<dbReference type="Proteomes" id="UP000235371">
    <property type="component" value="Unassembled WGS sequence"/>
</dbReference>
<sequence>MAPPTFPNGLTLYTIGFAALRYPALPPPPTNVPLGNIVGALQYVPSAAQHHVVAQIASQYLNALIAYQTSDEPTLHDPSLPQYYISTALILLNFLASSSPDVCKHAAKHPALLNDVIEKLLIPDFVDRMKAVTRPPGPMGIPPAKFDDDFGTLLQFVSTMLLYRAEIETLHPRINELIPKLREWKRAYKNSPVKTIKNASERLVDQIQGMDPTMISMIRGMQETSLVCGVTSCRVTGPERLTVCNGCKIQRYCGREHQKADWKYHKNICNKGLVEPAED</sequence>
<dbReference type="GeneID" id="36580718"/>
<accession>A0A2J6T6I5</accession>
<dbReference type="InParanoid" id="A0A2J6T6I5"/>
<feature type="domain" description="MYND-type" evidence="5">
    <location>
        <begin position="225"/>
        <end position="269"/>
    </location>
</feature>
<dbReference type="SUPFAM" id="SSF144232">
    <property type="entry name" value="HIT/MYND zinc finger-like"/>
    <property type="match status" value="1"/>
</dbReference>
<dbReference type="GO" id="GO:0008270">
    <property type="term" value="F:zinc ion binding"/>
    <property type="evidence" value="ECO:0007669"/>
    <property type="project" value="UniProtKB-KW"/>
</dbReference>
<evidence type="ECO:0000256" key="4">
    <source>
        <dbReference type="PROSITE-ProRule" id="PRU00134"/>
    </source>
</evidence>
<dbReference type="Pfam" id="PF01753">
    <property type="entry name" value="zf-MYND"/>
    <property type="match status" value="1"/>
</dbReference>
<organism evidence="6 7">
    <name type="scientific">Hyaloscypha bicolor E</name>
    <dbReference type="NCBI Taxonomy" id="1095630"/>
    <lineage>
        <taxon>Eukaryota</taxon>
        <taxon>Fungi</taxon>
        <taxon>Dikarya</taxon>
        <taxon>Ascomycota</taxon>
        <taxon>Pezizomycotina</taxon>
        <taxon>Leotiomycetes</taxon>
        <taxon>Helotiales</taxon>
        <taxon>Hyaloscyphaceae</taxon>
        <taxon>Hyaloscypha</taxon>
        <taxon>Hyaloscypha bicolor</taxon>
    </lineage>
</organism>
<evidence type="ECO:0000256" key="3">
    <source>
        <dbReference type="ARBA" id="ARBA00022833"/>
    </source>
</evidence>
<dbReference type="OrthoDB" id="432970at2759"/>
<reference evidence="6 7" key="1">
    <citation type="submission" date="2016-04" db="EMBL/GenBank/DDBJ databases">
        <title>A degradative enzymes factory behind the ericoid mycorrhizal symbiosis.</title>
        <authorList>
            <consortium name="DOE Joint Genome Institute"/>
            <person name="Martino E."/>
            <person name="Morin E."/>
            <person name="Grelet G."/>
            <person name="Kuo A."/>
            <person name="Kohler A."/>
            <person name="Daghino S."/>
            <person name="Barry K."/>
            <person name="Choi C."/>
            <person name="Cichocki N."/>
            <person name="Clum A."/>
            <person name="Copeland A."/>
            <person name="Hainaut M."/>
            <person name="Haridas S."/>
            <person name="Labutti K."/>
            <person name="Lindquist E."/>
            <person name="Lipzen A."/>
            <person name="Khouja H.-R."/>
            <person name="Murat C."/>
            <person name="Ohm R."/>
            <person name="Olson A."/>
            <person name="Spatafora J."/>
            <person name="Veneault-Fourrey C."/>
            <person name="Henrissat B."/>
            <person name="Grigoriev I."/>
            <person name="Martin F."/>
            <person name="Perotto S."/>
        </authorList>
    </citation>
    <scope>NUCLEOTIDE SEQUENCE [LARGE SCALE GENOMIC DNA]</scope>
    <source>
        <strain evidence="6 7">E</strain>
    </source>
</reference>
<name>A0A2J6T6I5_9HELO</name>
<dbReference type="EMBL" id="KZ613817">
    <property type="protein sequence ID" value="PMD58624.1"/>
    <property type="molecule type" value="Genomic_DNA"/>
</dbReference>
<evidence type="ECO:0000259" key="5">
    <source>
        <dbReference type="PROSITE" id="PS50865"/>
    </source>
</evidence>
<evidence type="ECO:0000256" key="1">
    <source>
        <dbReference type="ARBA" id="ARBA00022723"/>
    </source>
</evidence>
<dbReference type="AlphaFoldDB" id="A0A2J6T6I5"/>
<dbReference type="PROSITE" id="PS50865">
    <property type="entry name" value="ZF_MYND_2"/>
    <property type="match status" value="1"/>
</dbReference>
<protein>
    <recommendedName>
        <fullName evidence="5">MYND-type domain-containing protein</fullName>
    </recommendedName>
</protein>